<organism evidence="1 2">
    <name type="scientific">Panicum virgatum</name>
    <name type="common">Blackwell switchgrass</name>
    <dbReference type="NCBI Taxonomy" id="38727"/>
    <lineage>
        <taxon>Eukaryota</taxon>
        <taxon>Viridiplantae</taxon>
        <taxon>Streptophyta</taxon>
        <taxon>Embryophyta</taxon>
        <taxon>Tracheophyta</taxon>
        <taxon>Spermatophyta</taxon>
        <taxon>Magnoliopsida</taxon>
        <taxon>Liliopsida</taxon>
        <taxon>Poales</taxon>
        <taxon>Poaceae</taxon>
        <taxon>PACMAD clade</taxon>
        <taxon>Panicoideae</taxon>
        <taxon>Panicodae</taxon>
        <taxon>Paniceae</taxon>
        <taxon>Panicinae</taxon>
        <taxon>Panicum</taxon>
        <taxon>Panicum sect. Hiantes</taxon>
    </lineage>
</organism>
<dbReference type="EMBL" id="CM029045">
    <property type="protein sequence ID" value="KAG2597756.1"/>
    <property type="molecule type" value="Genomic_DNA"/>
</dbReference>
<dbReference type="AlphaFoldDB" id="A0A8T0SMV0"/>
<comment type="caution">
    <text evidence="1">The sequence shown here is derived from an EMBL/GenBank/DDBJ whole genome shotgun (WGS) entry which is preliminary data.</text>
</comment>
<name>A0A8T0SMV0_PANVG</name>
<accession>A0A8T0SMV0</accession>
<sequence length="34" mass="3985">MSLFDYIDIALLSKLIRLVIAYESTEKNSLFCHH</sequence>
<proteinExistence type="predicted"/>
<keyword evidence="2" id="KW-1185">Reference proteome</keyword>
<evidence type="ECO:0000313" key="2">
    <source>
        <dbReference type="Proteomes" id="UP000823388"/>
    </source>
</evidence>
<protein>
    <submittedName>
        <fullName evidence="1">Uncharacterized protein</fullName>
    </submittedName>
</protein>
<dbReference type="Proteomes" id="UP000823388">
    <property type="component" value="Chromosome 5K"/>
</dbReference>
<reference evidence="1" key="1">
    <citation type="submission" date="2020-05" db="EMBL/GenBank/DDBJ databases">
        <title>WGS assembly of Panicum virgatum.</title>
        <authorList>
            <person name="Lovell J.T."/>
            <person name="Jenkins J."/>
            <person name="Shu S."/>
            <person name="Juenger T.E."/>
            <person name="Schmutz J."/>
        </authorList>
    </citation>
    <scope>NUCLEOTIDE SEQUENCE</scope>
    <source>
        <strain evidence="1">AP13</strain>
    </source>
</reference>
<gene>
    <name evidence="1" type="ORF">PVAP13_5KG222835</name>
</gene>
<evidence type="ECO:0000313" key="1">
    <source>
        <dbReference type="EMBL" id="KAG2597756.1"/>
    </source>
</evidence>